<evidence type="ECO:0000313" key="2">
    <source>
        <dbReference type="EMBL" id="ESO90348.1"/>
    </source>
</evidence>
<dbReference type="Proteomes" id="UP000030746">
    <property type="component" value="Unassembled WGS sequence"/>
</dbReference>
<dbReference type="HOGENOM" id="CLU_113469_2_1_1"/>
<dbReference type="PROSITE" id="PS50948">
    <property type="entry name" value="PAN"/>
    <property type="match status" value="1"/>
</dbReference>
<organism evidence="2 3">
    <name type="scientific">Lottia gigantea</name>
    <name type="common">Giant owl limpet</name>
    <dbReference type="NCBI Taxonomy" id="225164"/>
    <lineage>
        <taxon>Eukaryota</taxon>
        <taxon>Metazoa</taxon>
        <taxon>Spiralia</taxon>
        <taxon>Lophotrochozoa</taxon>
        <taxon>Mollusca</taxon>
        <taxon>Gastropoda</taxon>
        <taxon>Patellogastropoda</taxon>
        <taxon>Lottioidea</taxon>
        <taxon>Lottiidae</taxon>
        <taxon>Lottia</taxon>
    </lineage>
</organism>
<protein>
    <recommendedName>
        <fullName evidence="1">Apple domain-containing protein</fullName>
    </recommendedName>
</protein>
<proteinExistence type="predicted"/>
<accession>V3ZGM4</accession>
<dbReference type="KEGG" id="lgi:LOTGIDRAFT_164269"/>
<evidence type="ECO:0000259" key="1">
    <source>
        <dbReference type="PROSITE" id="PS50948"/>
    </source>
</evidence>
<reference evidence="2 3" key="1">
    <citation type="journal article" date="2013" name="Nature">
        <title>Insights into bilaterian evolution from three spiralian genomes.</title>
        <authorList>
            <person name="Simakov O."/>
            <person name="Marletaz F."/>
            <person name="Cho S.J."/>
            <person name="Edsinger-Gonzales E."/>
            <person name="Havlak P."/>
            <person name="Hellsten U."/>
            <person name="Kuo D.H."/>
            <person name="Larsson T."/>
            <person name="Lv J."/>
            <person name="Arendt D."/>
            <person name="Savage R."/>
            <person name="Osoegawa K."/>
            <person name="de Jong P."/>
            <person name="Grimwood J."/>
            <person name="Chapman J.A."/>
            <person name="Shapiro H."/>
            <person name="Aerts A."/>
            <person name="Otillar R.P."/>
            <person name="Terry A.Y."/>
            <person name="Boore J.L."/>
            <person name="Grigoriev I.V."/>
            <person name="Lindberg D.R."/>
            <person name="Seaver E.C."/>
            <person name="Weisblat D.A."/>
            <person name="Putnam N.H."/>
            <person name="Rokhsar D.S."/>
        </authorList>
    </citation>
    <scope>NUCLEOTIDE SEQUENCE [LARGE SCALE GENOMIC DNA]</scope>
</reference>
<dbReference type="InterPro" id="IPR003609">
    <property type="entry name" value="Pan_app"/>
</dbReference>
<gene>
    <name evidence="2" type="ORF">LOTGIDRAFT_164269</name>
</gene>
<name>V3ZGM4_LOTGI</name>
<keyword evidence="3" id="KW-1185">Reference proteome</keyword>
<dbReference type="CTD" id="20239691"/>
<dbReference type="RefSeq" id="XP_009059019.1">
    <property type="nucleotide sequence ID" value="XM_009060771.1"/>
</dbReference>
<dbReference type="GeneID" id="20239691"/>
<evidence type="ECO:0000313" key="3">
    <source>
        <dbReference type="Proteomes" id="UP000030746"/>
    </source>
</evidence>
<feature type="domain" description="Apple" evidence="1">
    <location>
        <begin position="25"/>
        <end position="104"/>
    </location>
</feature>
<dbReference type="AlphaFoldDB" id="V3ZGM4"/>
<sequence length="152" mass="17171">MTFSLYTSACIYQPVPSNCTTYTHCSDGRKVVECDYTYSNNKYIDHRLLERISEVPNQNDCDQECNDNTQCTAALQAQNNCYLYGAPIISLSQNTDLTQCEESCNQMNECITLSFHGDVNRCYIFNVTVANLPSNFHVNEADGDTIAEKVFN</sequence>
<dbReference type="Pfam" id="PF00024">
    <property type="entry name" value="PAN_1"/>
    <property type="match status" value="1"/>
</dbReference>
<dbReference type="EMBL" id="KB202444">
    <property type="protein sequence ID" value="ESO90348.1"/>
    <property type="molecule type" value="Genomic_DNA"/>
</dbReference>